<name>A0A1H6IN24_MAGFU</name>
<evidence type="ECO:0000313" key="3">
    <source>
        <dbReference type="Proteomes" id="UP000182983"/>
    </source>
</evidence>
<sequence length="103" mass="10569">MSVSAVSALSAQTNYPILVNGFLCYSSTDVTTARSGSKPEKSTDSTSTTQSTAQTESTSVTAQSRAAVSGAQTADAVGSTNQTASNDETKDSARRGVEVDFYA</sequence>
<feature type="compositionally biased region" description="Low complexity" evidence="1">
    <location>
        <begin position="44"/>
        <end position="64"/>
    </location>
</feature>
<proteinExistence type="predicted"/>
<dbReference type="Proteomes" id="UP000182983">
    <property type="component" value="Unassembled WGS sequence"/>
</dbReference>
<dbReference type="AlphaFoldDB" id="A0A1H6IN24"/>
<dbReference type="EMBL" id="FNWO01000011">
    <property type="protein sequence ID" value="SEH49427.1"/>
    <property type="molecule type" value="Genomic_DNA"/>
</dbReference>
<evidence type="ECO:0000256" key="1">
    <source>
        <dbReference type="SAM" id="MobiDB-lite"/>
    </source>
</evidence>
<reference evidence="3" key="1">
    <citation type="submission" date="2016-10" db="EMBL/GenBank/DDBJ databases">
        <authorList>
            <person name="Varghese N."/>
            <person name="Submissions S."/>
        </authorList>
    </citation>
    <scope>NUCLEOTIDE SEQUENCE [LARGE SCALE GENOMIC DNA]</scope>
    <source>
        <strain evidence="3">DSM 13234</strain>
    </source>
</reference>
<protein>
    <submittedName>
        <fullName evidence="2">Uncharacterized protein</fullName>
    </submittedName>
</protein>
<organism evidence="2 3">
    <name type="scientific">Magnetospirillum fulvum</name>
    <name type="common">Rhodospirillum fulvum</name>
    <dbReference type="NCBI Taxonomy" id="1082"/>
    <lineage>
        <taxon>Bacteria</taxon>
        <taxon>Pseudomonadati</taxon>
        <taxon>Pseudomonadota</taxon>
        <taxon>Alphaproteobacteria</taxon>
        <taxon>Rhodospirillales</taxon>
        <taxon>Rhodospirillaceae</taxon>
        <taxon>Magnetospirillum</taxon>
    </lineage>
</organism>
<dbReference type="OrthoDB" id="7362405at2"/>
<accession>A0A1H6IN24</accession>
<feature type="compositionally biased region" description="Basic and acidic residues" evidence="1">
    <location>
        <begin position="87"/>
        <end position="103"/>
    </location>
</feature>
<dbReference type="RefSeq" id="WP_074769288.1">
    <property type="nucleotide sequence ID" value="NZ_FNWO01000011.1"/>
</dbReference>
<keyword evidence="3" id="KW-1185">Reference proteome</keyword>
<feature type="region of interest" description="Disordered" evidence="1">
    <location>
        <begin position="30"/>
        <end position="103"/>
    </location>
</feature>
<evidence type="ECO:0000313" key="2">
    <source>
        <dbReference type="EMBL" id="SEH49427.1"/>
    </source>
</evidence>
<gene>
    <name evidence="2" type="ORF">SAMN04244559_02618</name>
</gene>